<comment type="caution">
    <text evidence="9">The sequence shown here is derived from an EMBL/GenBank/DDBJ whole genome shotgun (WGS) entry which is preliminary data.</text>
</comment>
<feature type="domain" description="Isochorismatase-like" evidence="8">
    <location>
        <begin position="4"/>
        <end position="169"/>
    </location>
</feature>
<dbReference type="EMBL" id="JBHSGD010000010">
    <property type="protein sequence ID" value="MFC4653301.1"/>
    <property type="molecule type" value="Genomic_DNA"/>
</dbReference>
<dbReference type="Gene3D" id="3.40.50.850">
    <property type="entry name" value="Isochorismatase-like"/>
    <property type="match status" value="1"/>
</dbReference>
<dbReference type="InterPro" id="IPR052347">
    <property type="entry name" value="Isochorismatase_Nicotinamidase"/>
</dbReference>
<dbReference type="GO" id="GO:0016787">
    <property type="term" value="F:hydrolase activity"/>
    <property type="evidence" value="ECO:0007669"/>
    <property type="project" value="UniProtKB-KW"/>
</dbReference>
<evidence type="ECO:0000256" key="1">
    <source>
        <dbReference type="ARBA" id="ARBA00006336"/>
    </source>
</evidence>
<evidence type="ECO:0000256" key="7">
    <source>
        <dbReference type="ARBA" id="ARBA00043224"/>
    </source>
</evidence>
<dbReference type="Proteomes" id="UP001595987">
    <property type="component" value="Unassembled WGS sequence"/>
</dbReference>
<dbReference type="PANTHER" id="PTHR11080:SF2">
    <property type="entry name" value="LD05707P"/>
    <property type="match status" value="1"/>
</dbReference>
<evidence type="ECO:0000256" key="2">
    <source>
        <dbReference type="ARBA" id="ARBA00022642"/>
    </source>
</evidence>
<dbReference type="PANTHER" id="PTHR11080">
    <property type="entry name" value="PYRAZINAMIDASE/NICOTINAMIDASE"/>
    <property type="match status" value="1"/>
</dbReference>
<accession>A0ABV9JFT0</accession>
<evidence type="ECO:0000313" key="10">
    <source>
        <dbReference type="Proteomes" id="UP001595987"/>
    </source>
</evidence>
<keyword evidence="10" id="KW-1185">Reference proteome</keyword>
<evidence type="ECO:0000259" key="8">
    <source>
        <dbReference type="Pfam" id="PF00857"/>
    </source>
</evidence>
<dbReference type="InterPro" id="IPR000868">
    <property type="entry name" value="Isochorismatase-like_dom"/>
</dbReference>
<dbReference type="Pfam" id="PF00857">
    <property type="entry name" value="Isochorismatase"/>
    <property type="match status" value="1"/>
</dbReference>
<reference evidence="10" key="1">
    <citation type="journal article" date="2019" name="Int. J. Syst. Evol. Microbiol.">
        <title>The Global Catalogue of Microorganisms (GCM) 10K type strain sequencing project: providing services to taxonomists for standard genome sequencing and annotation.</title>
        <authorList>
            <consortium name="The Broad Institute Genomics Platform"/>
            <consortium name="The Broad Institute Genome Sequencing Center for Infectious Disease"/>
            <person name="Wu L."/>
            <person name="Ma J."/>
        </authorList>
    </citation>
    <scope>NUCLEOTIDE SEQUENCE [LARGE SCALE GENOMIC DNA]</scope>
    <source>
        <strain evidence="10">CCUG 63287</strain>
    </source>
</reference>
<proteinExistence type="inferred from homology"/>
<sequence>MKKLLVLVDFQNDFIDGSLGTKEAEQIVPAVLEKLQTYPENERFATMDTHFADYLTTQEGKYLPVMHCIKDTAGWQLQEDAAQFSFQQIFEKNTFGSLELAEFVRDADVDEVELIGICTDICVVSNALLIKAYAPEVKITVDASCCAGVSPEKHLAALETMKSCQIQVIND</sequence>
<evidence type="ECO:0000256" key="5">
    <source>
        <dbReference type="ARBA" id="ARBA00037900"/>
    </source>
</evidence>
<dbReference type="SUPFAM" id="SSF52499">
    <property type="entry name" value="Isochorismatase-like hydrolases"/>
    <property type="match status" value="1"/>
</dbReference>
<keyword evidence="4 9" id="KW-0378">Hydrolase</keyword>
<dbReference type="InterPro" id="IPR036380">
    <property type="entry name" value="Isochorismatase-like_sf"/>
</dbReference>
<keyword evidence="2" id="KW-0662">Pyridine nucleotide biosynthesis</keyword>
<protein>
    <recommendedName>
        <fullName evidence="6">nicotinamidase</fullName>
        <ecNumber evidence="6">3.5.1.19</ecNumber>
    </recommendedName>
    <alternativeName>
        <fullName evidence="7">Nicotinamide deamidase</fullName>
    </alternativeName>
</protein>
<organism evidence="9 10">
    <name type="scientific">Lactococcus nasutitermitis</name>
    <dbReference type="NCBI Taxonomy" id="1652957"/>
    <lineage>
        <taxon>Bacteria</taxon>
        <taxon>Bacillati</taxon>
        <taxon>Bacillota</taxon>
        <taxon>Bacilli</taxon>
        <taxon>Lactobacillales</taxon>
        <taxon>Streptococcaceae</taxon>
        <taxon>Lactococcus</taxon>
    </lineage>
</organism>
<keyword evidence="3" id="KW-0479">Metal-binding</keyword>
<evidence type="ECO:0000313" key="9">
    <source>
        <dbReference type="EMBL" id="MFC4653301.1"/>
    </source>
</evidence>
<evidence type="ECO:0000256" key="4">
    <source>
        <dbReference type="ARBA" id="ARBA00022801"/>
    </source>
</evidence>
<gene>
    <name evidence="9" type="ORF">ACFO26_10330</name>
</gene>
<evidence type="ECO:0000256" key="6">
    <source>
        <dbReference type="ARBA" id="ARBA00039017"/>
    </source>
</evidence>
<dbReference type="CDD" id="cd00431">
    <property type="entry name" value="cysteine_hydrolases"/>
    <property type="match status" value="1"/>
</dbReference>
<dbReference type="RefSeq" id="WP_213536481.1">
    <property type="nucleotide sequence ID" value="NZ_BOVQ01000007.1"/>
</dbReference>
<name>A0ABV9JFT0_9LACT</name>
<comment type="similarity">
    <text evidence="1">Belongs to the isochorismatase family.</text>
</comment>
<evidence type="ECO:0000256" key="3">
    <source>
        <dbReference type="ARBA" id="ARBA00022723"/>
    </source>
</evidence>
<comment type="pathway">
    <text evidence="5">Cofactor biosynthesis; nicotinate biosynthesis; nicotinate from nicotinamide: step 1/1.</text>
</comment>
<dbReference type="EC" id="3.5.1.19" evidence="6"/>